<dbReference type="KEGG" id="xla:108710380"/>
<dbReference type="Pfam" id="PF24066">
    <property type="entry name" value="Hisat_C"/>
    <property type="match status" value="1"/>
</dbReference>
<dbReference type="Proteomes" id="UP000186698">
    <property type="component" value="Chromosome 3L"/>
</dbReference>
<dbReference type="PANTHER" id="PTHR47403">
    <property type="entry name" value="LOC100145250 PROTEIN"/>
    <property type="match status" value="1"/>
</dbReference>
<name>A0A8J1MPA8_XENLA</name>
<dbReference type="PANTHER" id="PTHR47403:SF4">
    <property type="entry name" value="HISTIDINE N-ACETYLTRANSFERASE"/>
    <property type="match status" value="1"/>
</dbReference>
<feature type="domain" description="Histidine N-acetyltransferase C-terminal" evidence="1">
    <location>
        <begin position="170"/>
        <end position="296"/>
    </location>
</feature>
<evidence type="ECO:0000313" key="3">
    <source>
        <dbReference type="RefSeq" id="XP_041443266.1"/>
    </source>
</evidence>
<dbReference type="AlphaFoldDB" id="A0A8J1MPA8"/>
<proteinExistence type="predicted"/>
<gene>
    <name evidence="3" type="primary">LOC108710380</name>
</gene>
<dbReference type="InterPro" id="IPR056483">
    <property type="entry name" value="Hisat_C"/>
</dbReference>
<organism evidence="2 3">
    <name type="scientific">Xenopus laevis</name>
    <name type="common">African clawed frog</name>
    <dbReference type="NCBI Taxonomy" id="8355"/>
    <lineage>
        <taxon>Eukaryota</taxon>
        <taxon>Metazoa</taxon>
        <taxon>Chordata</taxon>
        <taxon>Craniata</taxon>
        <taxon>Vertebrata</taxon>
        <taxon>Euteleostomi</taxon>
        <taxon>Amphibia</taxon>
        <taxon>Batrachia</taxon>
        <taxon>Anura</taxon>
        <taxon>Pipoidea</taxon>
        <taxon>Pipidae</taxon>
        <taxon>Xenopodinae</taxon>
        <taxon>Xenopus</taxon>
        <taxon>Xenopus</taxon>
    </lineage>
</organism>
<keyword evidence="2" id="KW-1185">Reference proteome</keyword>
<protein>
    <submittedName>
        <fullName evidence="3">Probable N-acetyltransferase 16 isoform X1</fullName>
    </submittedName>
</protein>
<sequence length="345" mass="38629">MSEDFLLDVQIVPATSHDYDEVMSISGGIDCGLDYLPVSYHKWLADPQRRMFLAKFKKQVVSKVGFVSLLVVDGGEAAVAQKLRVALWMRGRGIVRLIQKHLSDTLCPRYREVTKVRLATSEHVPPTKLSKYQLIHSKVVVSVILPHDQLDHAVKLLKHRVQSAYGKQPLDALTPEEVLSLFENSRTAERLLPKGLLIQGWLPLSTHKSNLELLIQRGIVWFHSEHCEKTSDCESTTKSGDTSVTISSGFLSLGTPPISVPLGDGMHRFDIDLFGTDPVSAKKHILHQLIKGVQLLPLGAGVVCIFYAETSLHDELTNFCQGLTKFHFYKEQNVLEQDIKVLARH</sequence>
<reference evidence="3" key="1">
    <citation type="submission" date="2025-08" db="UniProtKB">
        <authorList>
            <consortium name="RefSeq"/>
        </authorList>
    </citation>
    <scope>IDENTIFICATION</scope>
    <source>
        <strain evidence="3">J_2021</strain>
        <tissue evidence="3">Erythrocytes</tissue>
    </source>
</reference>
<evidence type="ECO:0000259" key="1">
    <source>
        <dbReference type="Pfam" id="PF24066"/>
    </source>
</evidence>
<accession>A0A8J1MPA8</accession>
<dbReference type="RefSeq" id="XP_041443266.1">
    <property type="nucleotide sequence ID" value="XM_041587332.1"/>
</dbReference>
<dbReference type="GeneID" id="108710380"/>
<evidence type="ECO:0000313" key="2">
    <source>
        <dbReference type="Proteomes" id="UP000186698"/>
    </source>
</evidence>
<dbReference type="OrthoDB" id="6151923at2759"/>